<sequence length="259" mass="27190">MSSTSSSRPVATLSGWVQPVISVPSLTYQCELVQLGWRYGLPPFDVWFVEEKGAGGSSGELGSWTNITGDNIVVPCLARAGNTFVVLPSDDATCFSGGWDMAGVSRSQGIMSSMLFSFQQSVIDGITSATPSVVVVTATPSVPIPTVTAGATNGNRSVGRIVGPVVGVLAVVVLVVGVLCMRRRKRVGVQTGSGVDLVEGEERPVEQPAPTVKGAVAAREPRPPSVESLSGPELERLAAVVARRLEREREAPPSYEARE</sequence>
<protein>
    <recommendedName>
        <fullName evidence="5">Transmembrane protein</fullName>
    </recommendedName>
</protein>
<evidence type="ECO:0000256" key="2">
    <source>
        <dbReference type="SAM" id="Phobius"/>
    </source>
</evidence>
<accession>A0A5N5QFB9</accession>
<comment type="caution">
    <text evidence="3">The sequence shown here is derived from an EMBL/GenBank/DDBJ whole genome shotgun (WGS) entry which is preliminary data.</text>
</comment>
<evidence type="ECO:0000313" key="4">
    <source>
        <dbReference type="Proteomes" id="UP000383932"/>
    </source>
</evidence>
<organism evidence="3 4">
    <name type="scientific">Ceratobasidium theobromae</name>
    <dbReference type="NCBI Taxonomy" id="1582974"/>
    <lineage>
        <taxon>Eukaryota</taxon>
        <taxon>Fungi</taxon>
        <taxon>Dikarya</taxon>
        <taxon>Basidiomycota</taxon>
        <taxon>Agaricomycotina</taxon>
        <taxon>Agaricomycetes</taxon>
        <taxon>Cantharellales</taxon>
        <taxon>Ceratobasidiaceae</taxon>
        <taxon>Ceratobasidium</taxon>
    </lineage>
</organism>
<proteinExistence type="predicted"/>
<evidence type="ECO:0000256" key="1">
    <source>
        <dbReference type="SAM" id="MobiDB-lite"/>
    </source>
</evidence>
<gene>
    <name evidence="3" type="ORF">CTheo_6411</name>
</gene>
<feature type="transmembrane region" description="Helical" evidence="2">
    <location>
        <begin position="161"/>
        <end position="181"/>
    </location>
</feature>
<keyword evidence="2" id="KW-0812">Transmembrane</keyword>
<reference evidence="3 4" key="1">
    <citation type="journal article" date="2019" name="Fungal Biol. Biotechnol.">
        <title>Draft genome sequence of fastidious pathogen Ceratobasidium theobromae, which causes vascular-streak dieback in Theobroma cacao.</title>
        <authorList>
            <person name="Ali S.S."/>
            <person name="Asman A."/>
            <person name="Shao J."/>
            <person name="Firmansyah A.P."/>
            <person name="Susilo A.W."/>
            <person name="Rosmana A."/>
            <person name="McMahon P."/>
            <person name="Junaid M."/>
            <person name="Guest D."/>
            <person name="Kheng T.Y."/>
            <person name="Meinhardt L.W."/>
            <person name="Bailey B.A."/>
        </authorList>
    </citation>
    <scope>NUCLEOTIDE SEQUENCE [LARGE SCALE GENOMIC DNA]</scope>
    <source>
        <strain evidence="3 4">CT2</strain>
    </source>
</reference>
<dbReference type="AlphaFoldDB" id="A0A5N5QFB9"/>
<keyword evidence="4" id="KW-1185">Reference proteome</keyword>
<name>A0A5N5QFB9_9AGAM</name>
<keyword evidence="2" id="KW-1133">Transmembrane helix</keyword>
<dbReference type="EMBL" id="SSOP01000193">
    <property type="protein sequence ID" value="KAB5590146.1"/>
    <property type="molecule type" value="Genomic_DNA"/>
</dbReference>
<keyword evidence="2" id="KW-0472">Membrane</keyword>
<evidence type="ECO:0000313" key="3">
    <source>
        <dbReference type="EMBL" id="KAB5590146.1"/>
    </source>
</evidence>
<evidence type="ECO:0008006" key="5">
    <source>
        <dbReference type="Google" id="ProtNLM"/>
    </source>
</evidence>
<dbReference type="Proteomes" id="UP000383932">
    <property type="component" value="Unassembled WGS sequence"/>
</dbReference>
<feature type="region of interest" description="Disordered" evidence="1">
    <location>
        <begin position="200"/>
        <end position="231"/>
    </location>
</feature>